<evidence type="ECO:0000313" key="2">
    <source>
        <dbReference type="EMBL" id="KAG5293422.1"/>
    </source>
</evidence>
<dbReference type="EMBL" id="JAEVHI010000004">
    <property type="protein sequence ID" value="KAG5293422.1"/>
    <property type="molecule type" value="Genomic_DNA"/>
</dbReference>
<sequence>MAAQRRKKQTETDREQPERTGEWKISDHLQLL</sequence>
<dbReference type="VEuPathDB" id="FungiDB:I7I52_04724"/>
<evidence type="ECO:0000313" key="3">
    <source>
        <dbReference type="Proteomes" id="UP000670092"/>
    </source>
</evidence>
<name>A0A8H7YL13_AJECA</name>
<accession>A0A8H7YL13</accession>
<reference evidence="2 3" key="1">
    <citation type="submission" date="2021-01" db="EMBL/GenBank/DDBJ databases">
        <title>Chromosome-level genome assembly of a human fungal pathogen reveals clustering of transcriptionally co-regulated genes.</title>
        <authorList>
            <person name="Voorhies M."/>
            <person name="Cohen S."/>
            <person name="Shea T.P."/>
            <person name="Petrus S."/>
            <person name="Munoz J.F."/>
            <person name="Poplawski S."/>
            <person name="Goldman W.E."/>
            <person name="Michael T."/>
            <person name="Cuomo C.A."/>
            <person name="Sil A."/>
            <person name="Beyhan S."/>
        </authorList>
    </citation>
    <scope>NUCLEOTIDE SEQUENCE [LARGE SCALE GENOMIC DNA]</scope>
    <source>
        <strain evidence="2 3">G184AR</strain>
    </source>
</reference>
<feature type="compositionally biased region" description="Basic and acidic residues" evidence="1">
    <location>
        <begin position="9"/>
        <end position="32"/>
    </location>
</feature>
<comment type="caution">
    <text evidence="2">The sequence shown here is derived from an EMBL/GenBank/DDBJ whole genome shotgun (WGS) entry which is preliminary data.</text>
</comment>
<evidence type="ECO:0000256" key="1">
    <source>
        <dbReference type="SAM" id="MobiDB-lite"/>
    </source>
</evidence>
<proteinExistence type="predicted"/>
<feature type="region of interest" description="Disordered" evidence="1">
    <location>
        <begin position="1"/>
        <end position="32"/>
    </location>
</feature>
<gene>
    <name evidence="2" type="ORF">I7I52_04724</name>
</gene>
<dbReference type="AlphaFoldDB" id="A0A8H7YL13"/>
<organism evidence="2 3">
    <name type="scientific">Ajellomyces capsulatus</name>
    <name type="common">Darling's disease fungus</name>
    <name type="synonym">Histoplasma capsulatum</name>
    <dbReference type="NCBI Taxonomy" id="5037"/>
    <lineage>
        <taxon>Eukaryota</taxon>
        <taxon>Fungi</taxon>
        <taxon>Dikarya</taxon>
        <taxon>Ascomycota</taxon>
        <taxon>Pezizomycotina</taxon>
        <taxon>Eurotiomycetes</taxon>
        <taxon>Eurotiomycetidae</taxon>
        <taxon>Onygenales</taxon>
        <taxon>Ajellomycetaceae</taxon>
        <taxon>Histoplasma</taxon>
    </lineage>
</organism>
<dbReference type="Proteomes" id="UP000670092">
    <property type="component" value="Unassembled WGS sequence"/>
</dbReference>
<protein>
    <submittedName>
        <fullName evidence="2">Uncharacterized protein</fullName>
    </submittedName>
</protein>